<feature type="region of interest" description="Disordered" evidence="1">
    <location>
        <begin position="36"/>
        <end position="65"/>
    </location>
</feature>
<evidence type="ECO:0000256" key="1">
    <source>
        <dbReference type="SAM" id="MobiDB-lite"/>
    </source>
</evidence>
<evidence type="ECO:0000313" key="4">
    <source>
        <dbReference type="Proteomes" id="UP000576792"/>
    </source>
</evidence>
<feature type="compositionally biased region" description="Basic and acidic residues" evidence="1">
    <location>
        <begin position="56"/>
        <end position="65"/>
    </location>
</feature>
<keyword evidence="2" id="KW-0812">Transmembrane</keyword>
<keyword evidence="2" id="KW-1133">Transmembrane helix</keyword>
<reference evidence="3 4" key="1">
    <citation type="submission" date="2020-03" db="EMBL/GenBank/DDBJ databases">
        <title>Sequencing the genomes of 1000 actinobacteria strains.</title>
        <authorList>
            <person name="Klenk H.-P."/>
        </authorList>
    </citation>
    <scope>NUCLEOTIDE SEQUENCE [LARGE SCALE GENOMIC DNA]</scope>
    <source>
        <strain evidence="3 4">DSM 18964</strain>
    </source>
</reference>
<accession>A0A846S7Z0</accession>
<feature type="transmembrane region" description="Helical" evidence="2">
    <location>
        <begin position="6"/>
        <end position="26"/>
    </location>
</feature>
<name>A0A846S7Z0_9MICO</name>
<keyword evidence="4" id="KW-1185">Reference proteome</keyword>
<proteinExistence type="predicted"/>
<protein>
    <submittedName>
        <fullName evidence="3">Uncharacterized protein</fullName>
    </submittedName>
</protein>
<feature type="compositionally biased region" description="Polar residues" evidence="1">
    <location>
        <begin position="45"/>
        <end position="55"/>
    </location>
</feature>
<organism evidence="3 4">
    <name type="scientific">Brevibacterium marinum</name>
    <dbReference type="NCBI Taxonomy" id="418643"/>
    <lineage>
        <taxon>Bacteria</taxon>
        <taxon>Bacillati</taxon>
        <taxon>Actinomycetota</taxon>
        <taxon>Actinomycetes</taxon>
        <taxon>Micrococcales</taxon>
        <taxon>Brevibacteriaceae</taxon>
        <taxon>Brevibacterium</taxon>
    </lineage>
</organism>
<evidence type="ECO:0000256" key="2">
    <source>
        <dbReference type="SAM" id="Phobius"/>
    </source>
</evidence>
<sequence length="65" mass="7141">MIGTYLVSICYGLVPAAIIMFGWLIVRRDYGASRDYGAKGVGESSVKTTQTRNRQPRSEQSGDGR</sequence>
<dbReference type="Proteomes" id="UP000576792">
    <property type="component" value="Unassembled WGS sequence"/>
</dbReference>
<gene>
    <name evidence="3" type="ORF">BKA07_001972</name>
</gene>
<comment type="caution">
    <text evidence="3">The sequence shown here is derived from an EMBL/GenBank/DDBJ whole genome shotgun (WGS) entry which is preliminary data.</text>
</comment>
<keyword evidence="2" id="KW-0472">Membrane</keyword>
<evidence type="ECO:0000313" key="3">
    <source>
        <dbReference type="EMBL" id="NJC56937.1"/>
    </source>
</evidence>
<dbReference type="AlphaFoldDB" id="A0A846S7Z0"/>
<dbReference type="EMBL" id="JAATJN010000001">
    <property type="protein sequence ID" value="NJC56937.1"/>
    <property type="molecule type" value="Genomic_DNA"/>
</dbReference>